<dbReference type="Gene3D" id="3.40.50.2000">
    <property type="entry name" value="Glycogen Phosphorylase B"/>
    <property type="match status" value="1"/>
</dbReference>
<keyword evidence="1" id="KW-0328">Glycosyltransferase</keyword>
<dbReference type="PANTHER" id="PTHR12526">
    <property type="entry name" value="GLYCOSYLTRANSFERASE"/>
    <property type="match status" value="1"/>
</dbReference>
<accession>A0A345YSG2</accession>
<evidence type="ECO:0000313" key="6">
    <source>
        <dbReference type="Proteomes" id="UP000282185"/>
    </source>
</evidence>
<dbReference type="EMBL" id="CP031356">
    <property type="protein sequence ID" value="AXK46864.1"/>
    <property type="molecule type" value="Genomic_DNA"/>
</dbReference>
<dbReference type="SUPFAM" id="SSF53756">
    <property type="entry name" value="UDP-Glycosyltransferase/glycogen phosphorylase"/>
    <property type="match status" value="1"/>
</dbReference>
<evidence type="ECO:0000256" key="1">
    <source>
        <dbReference type="ARBA" id="ARBA00022676"/>
    </source>
</evidence>
<dbReference type="PANTHER" id="PTHR12526:SF510">
    <property type="entry name" value="D-INOSITOL 3-PHOSPHATE GLYCOSYLTRANSFERASE"/>
    <property type="match status" value="1"/>
</dbReference>
<evidence type="ECO:0000256" key="2">
    <source>
        <dbReference type="ARBA" id="ARBA00022679"/>
    </source>
</evidence>
<dbReference type="AlphaFoldDB" id="A0A345YSG2"/>
<proteinExistence type="predicted"/>
<reference evidence="3 5" key="1">
    <citation type="submission" date="2018-07" db="EMBL/GenBank/DDBJ databases">
        <title>Brachybacterium saurashtrense DSM 23186 genome sequence.</title>
        <authorList>
            <person name="Guo L."/>
        </authorList>
    </citation>
    <scope>NUCLEOTIDE SEQUENCE [LARGE SCALE GENOMIC DNA]</scope>
    <source>
        <strain evidence="3 5">DSM 23186</strain>
    </source>
</reference>
<dbReference type="KEGG" id="bsau:DWV08_15410"/>
<dbReference type="EMBL" id="QSWH01000004">
    <property type="protein sequence ID" value="RRR22579.1"/>
    <property type="molecule type" value="Genomic_DNA"/>
</dbReference>
<keyword evidence="5" id="KW-1185">Reference proteome</keyword>
<gene>
    <name evidence="3" type="ORF">DWV08_15410</name>
    <name evidence="4" type="ORF">DXU92_10030</name>
</gene>
<evidence type="ECO:0000313" key="4">
    <source>
        <dbReference type="EMBL" id="RRR22579.1"/>
    </source>
</evidence>
<keyword evidence="2" id="KW-0808">Transferase</keyword>
<dbReference type="GO" id="GO:0016757">
    <property type="term" value="F:glycosyltransferase activity"/>
    <property type="evidence" value="ECO:0007669"/>
    <property type="project" value="UniProtKB-KW"/>
</dbReference>
<dbReference type="Proteomes" id="UP000282185">
    <property type="component" value="Unassembled WGS sequence"/>
</dbReference>
<evidence type="ECO:0000313" key="5">
    <source>
        <dbReference type="Proteomes" id="UP000254236"/>
    </source>
</evidence>
<dbReference type="OrthoDB" id="9810929at2"/>
<dbReference type="CDD" id="cd03801">
    <property type="entry name" value="GT4_PimA-like"/>
    <property type="match status" value="1"/>
</dbReference>
<name>A0A345YSG2_9MICO</name>
<organism evidence="4 6">
    <name type="scientific">Brachybacterium saurashtrense</name>
    <dbReference type="NCBI Taxonomy" id="556288"/>
    <lineage>
        <taxon>Bacteria</taxon>
        <taxon>Bacillati</taxon>
        <taxon>Actinomycetota</taxon>
        <taxon>Actinomycetes</taxon>
        <taxon>Micrococcales</taxon>
        <taxon>Dermabacteraceae</taxon>
        <taxon>Brachybacterium</taxon>
    </lineage>
</organism>
<protein>
    <submittedName>
        <fullName evidence="4">Glycosyltransferase</fullName>
    </submittedName>
</protein>
<dbReference type="Pfam" id="PF13692">
    <property type="entry name" value="Glyco_trans_1_4"/>
    <property type="match status" value="1"/>
</dbReference>
<dbReference type="Proteomes" id="UP000254236">
    <property type="component" value="Chromosome"/>
</dbReference>
<sequence>MQRTRGRRSTSTMRLDHMSTGLYSSWDLDDPSAWSGVIQPAARALRASLDLTPLSPAMPRDALVDRAQARLSSRPVLPAHSIATARRRSAALAATARRARIDAVVALASSTDLVRPLGVPTIQVTDATFDLVRDFYPMFSGLGPLGGFQGRWVERRAARGTAHFVVTSDWARTSLIDDVRITPERITVAPFGPAIAPAASPRPRRAEGGPLRLLLVASDWERKNGAAALAIAARLRELREIELVVVGDAPAEAGHLARLVGRLDPDELSALYARSDVLLDPSRANASGVVITDALHHGLPVLAADVGGVRNLVTEDSGWLVSAADIVPDAVRILAHVSPAELVARSRAATAHARHRLTWEAWAATLAALEIPSVTPRRS</sequence>
<evidence type="ECO:0000313" key="3">
    <source>
        <dbReference type="EMBL" id="AXK46864.1"/>
    </source>
</evidence>
<reference evidence="4 6" key="2">
    <citation type="submission" date="2018-08" db="EMBL/GenBank/DDBJ databases">
        <title>Brachybacterium saurashtrense DSM 23186.</title>
        <authorList>
            <person name="Li Y."/>
        </authorList>
    </citation>
    <scope>NUCLEOTIDE SEQUENCE [LARGE SCALE GENOMIC DNA]</scope>
    <source>
        <strain evidence="4 6">DSM 23186</strain>
    </source>
</reference>